<keyword evidence="3" id="KW-1185">Reference proteome</keyword>
<organism evidence="2 3">
    <name type="scientific">Carex littledalei</name>
    <dbReference type="NCBI Taxonomy" id="544730"/>
    <lineage>
        <taxon>Eukaryota</taxon>
        <taxon>Viridiplantae</taxon>
        <taxon>Streptophyta</taxon>
        <taxon>Embryophyta</taxon>
        <taxon>Tracheophyta</taxon>
        <taxon>Spermatophyta</taxon>
        <taxon>Magnoliopsida</taxon>
        <taxon>Liliopsida</taxon>
        <taxon>Poales</taxon>
        <taxon>Cyperaceae</taxon>
        <taxon>Cyperoideae</taxon>
        <taxon>Cariceae</taxon>
        <taxon>Carex</taxon>
        <taxon>Carex subgen. Euthyceras</taxon>
    </lineage>
</organism>
<dbReference type="OrthoDB" id="408373at2759"/>
<dbReference type="AlphaFoldDB" id="A0A833QEW2"/>
<feature type="domain" description="AB hydrolase-1" evidence="1">
    <location>
        <begin position="11"/>
        <end position="250"/>
    </location>
</feature>
<dbReference type="GO" id="GO:0080032">
    <property type="term" value="F:methyl jasmonate esterase activity"/>
    <property type="evidence" value="ECO:0007669"/>
    <property type="project" value="TreeGrafter"/>
</dbReference>
<evidence type="ECO:0000313" key="2">
    <source>
        <dbReference type="EMBL" id="KAF3322820.1"/>
    </source>
</evidence>
<dbReference type="GO" id="GO:0009694">
    <property type="term" value="P:jasmonic acid metabolic process"/>
    <property type="evidence" value="ECO:0007669"/>
    <property type="project" value="TreeGrafter"/>
</dbReference>
<dbReference type="InterPro" id="IPR045889">
    <property type="entry name" value="MES/HNL"/>
</dbReference>
<dbReference type="InterPro" id="IPR029058">
    <property type="entry name" value="AB_hydrolase_fold"/>
</dbReference>
<dbReference type="Pfam" id="PF12697">
    <property type="entry name" value="Abhydrolase_6"/>
    <property type="match status" value="1"/>
</dbReference>
<sequence>MAQEIKRKHFILVHGLCHGAWCWYKISPLLQKAGHRVTAVDLAACGTHPSGLDELHSFTDYTEPLTRTMVSIPPGEKVIIVGHSFGGLSVSLAMEKFSEKISVAVFAAAVMTCVENPKLFISEVFSRSREIYMDCKMKEKQESPNQLSSIEFGPEYMSNKLYQNCPIEDLELAKLLVRPGTQFKDDKIYEKMITKEKYGQVPRVYIVCRDDRIAPEQFQKRMIEQSPGTEVMEIAGADHMVMLSMPTELFNVLQEIANKYS</sequence>
<dbReference type="Gene3D" id="3.40.50.1820">
    <property type="entry name" value="alpha/beta hydrolase"/>
    <property type="match status" value="1"/>
</dbReference>
<evidence type="ECO:0000313" key="3">
    <source>
        <dbReference type="Proteomes" id="UP000623129"/>
    </source>
</evidence>
<gene>
    <name evidence="2" type="ORF">FCM35_KLT12809</name>
</gene>
<reference evidence="2" key="1">
    <citation type="submission" date="2020-01" db="EMBL/GenBank/DDBJ databases">
        <title>Genome sequence of Kobresia littledalei, the first chromosome-level genome in the family Cyperaceae.</title>
        <authorList>
            <person name="Qu G."/>
        </authorList>
    </citation>
    <scope>NUCLEOTIDE SEQUENCE</scope>
    <source>
        <strain evidence="2">C.B.Clarke</strain>
        <tissue evidence="2">Leaf</tissue>
    </source>
</reference>
<dbReference type="InterPro" id="IPR000073">
    <property type="entry name" value="AB_hydrolase_1"/>
</dbReference>
<dbReference type="PANTHER" id="PTHR10992">
    <property type="entry name" value="METHYLESTERASE FAMILY MEMBER"/>
    <property type="match status" value="1"/>
</dbReference>
<dbReference type="Proteomes" id="UP000623129">
    <property type="component" value="Unassembled WGS sequence"/>
</dbReference>
<comment type="caution">
    <text evidence="2">The sequence shown here is derived from an EMBL/GenBank/DDBJ whole genome shotgun (WGS) entry which is preliminary data.</text>
</comment>
<dbReference type="SUPFAM" id="SSF53474">
    <property type="entry name" value="alpha/beta-Hydrolases"/>
    <property type="match status" value="1"/>
</dbReference>
<evidence type="ECO:0000259" key="1">
    <source>
        <dbReference type="Pfam" id="PF12697"/>
    </source>
</evidence>
<dbReference type="GO" id="GO:0080031">
    <property type="term" value="F:methyl salicylate esterase activity"/>
    <property type="evidence" value="ECO:0007669"/>
    <property type="project" value="TreeGrafter"/>
</dbReference>
<dbReference type="GO" id="GO:0009696">
    <property type="term" value="P:salicylic acid metabolic process"/>
    <property type="evidence" value="ECO:0007669"/>
    <property type="project" value="TreeGrafter"/>
</dbReference>
<accession>A0A833QEW2</accession>
<dbReference type="PANTHER" id="PTHR10992:SF943">
    <property type="entry name" value="METHYLESTERASE 10"/>
    <property type="match status" value="1"/>
</dbReference>
<proteinExistence type="predicted"/>
<dbReference type="GO" id="GO:0080030">
    <property type="term" value="F:methyl indole-3-acetate esterase activity"/>
    <property type="evidence" value="ECO:0007669"/>
    <property type="project" value="TreeGrafter"/>
</dbReference>
<dbReference type="EMBL" id="SWLB01000024">
    <property type="protein sequence ID" value="KAF3322820.1"/>
    <property type="molecule type" value="Genomic_DNA"/>
</dbReference>
<name>A0A833QEW2_9POAL</name>
<protein>
    <submittedName>
        <fullName evidence="2">Putative esterase PIR7A</fullName>
    </submittedName>
</protein>
<dbReference type="FunFam" id="3.40.50.1820:FF:000051">
    <property type="entry name" value="(S)-hydroxynitrile lyase"/>
    <property type="match status" value="1"/>
</dbReference>